<dbReference type="PROSITE" id="PS51165">
    <property type="entry name" value="THUMP"/>
    <property type="match status" value="1"/>
</dbReference>
<evidence type="ECO:0000259" key="3">
    <source>
        <dbReference type="PROSITE" id="PS51165"/>
    </source>
</evidence>
<dbReference type="SMART" id="SM00981">
    <property type="entry name" value="THUMP"/>
    <property type="match status" value="1"/>
</dbReference>
<feature type="region of interest" description="Disordered" evidence="2">
    <location>
        <begin position="1"/>
        <end position="37"/>
    </location>
</feature>
<evidence type="ECO:0000256" key="2">
    <source>
        <dbReference type="SAM" id="MobiDB-lite"/>
    </source>
</evidence>
<accession>A0A0L0S1A3</accession>
<dbReference type="VEuPathDB" id="FungiDB:AMAG_02019"/>
<evidence type="ECO:0000256" key="1">
    <source>
        <dbReference type="PROSITE-ProRule" id="PRU00529"/>
    </source>
</evidence>
<organism evidence="4 5">
    <name type="scientific">Allomyces macrogynus (strain ATCC 38327)</name>
    <name type="common">Allomyces javanicus var. macrogynus</name>
    <dbReference type="NCBI Taxonomy" id="578462"/>
    <lineage>
        <taxon>Eukaryota</taxon>
        <taxon>Fungi</taxon>
        <taxon>Fungi incertae sedis</taxon>
        <taxon>Blastocladiomycota</taxon>
        <taxon>Blastocladiomycetes</taxon>
        <taxon>Blastocladiales</taxon>
        <taxon>Blastocladiaceae</taxon>
        <taxon>Allomyces</taxon>
    </lineage>
</organism>
<proteinExistence type="predicted"/>
<dbReference type="GO" id="GO:0003723">
    <property type="term" value="F:RNA binding"/>
    <property type="evidence" value="ECO:0007669"/>
    <property type="project" value="UniProtKB-UniRule"/>
</dbReference>
<dbReference type="STRING" id="578462.A0A0L0S1A3"/>
<dbReference type="AlphaFoldDB" id="A0A0L0S1A3"/>
<evidence type="ECO:0000313" key="5">
    <source>
        <dbReference type="Proteomes" id="UP000054350"/>
    </source>
</evidence>
<dbReference type="OrthoDB" id="367221at2759"/>
<dbReference type="CDD" id="cd11717">
    <property type="entry name" value="THUMP_THUMPD1_like"/>
    <property type="match status" value="1"/>
</dbReference>
<dbReference type="GO" id="GO:0006400">
    <property type="term" value="P:tRNA modification"/>
    <property type="evidence" value="ECO:0007669"/>
    <property type="project" value="InterPro"/>
</dbReference>
<reference evidence="5" key="2">
    <citation type="submission" date="2009-11" db="EMBL/GenBank/DDBJ databases">
        <title>The Genome Sequence of Allomyces macrogynus strain ATCC 38327.</title>
        <authorList>
            <consortium name="The Broad Institute Genome Sequencing Platform"/>
            <person name="Russ C."/>
            <person name="Cuomo C."/>
            <person name="Shea T."/>
            <person name="Young S.K."/>
            <person name="Zeng Q."/>
            <person name="Koehrsen M."/>
            <person name="Haas B."/>
            <person name="Borodovsky M."/>
            <person name="Guigo R."/>
            <person name="Alvarado L."/>
            <person name="Berlin A."/>
            <person name="Borenstein D."/>
            <person name="Chen Z."/>
            <person name="Engels R."/>
            <person name="Freedman E."/>
            <person name="Gellesch M."/>
            <person name="Goldberg J."/>
            <person name="Griggs A."/>
            <person name="Gujja S."/>
            <person name="Heiman D."/>
            <person name="Hepburn T."/>
            <person name="Howarth C."/>
            <person name="Jen D."/>
            <person name="Larson L."/>
            <person name="Lewis B."/>
            <person name="Mehta T."/>
            <person name="Park D."/>
            <person name="Pearson M."/>
            <person name="Roberts A."/>
            <person name="Saif S."/>
            <person name="Shenoy N."/>
            <person name="Sisk P."/>
            <person name="Stolte C."/>
            <person name="Sykes S."/>
            <person name="Walk T."/>
            <person name="White J."/>
            <person name="Yandava C."/>
            <person name="Burger G."/>
            <person name="Gray M.W."/>
            <person name="Holland P.W.H."/>
            <person name="King N."/>
            <person name="Lang F.B.F."/>
            <person name="Roger A.J."/>
            <person name="Ruiz-Trillo I."/>
            <person name="Lander E."/>
            <person name="Nusbaum C."/>
        </authorList>
    </citation>
    <scope>NUCLEOTIDE SEQUENCE [LARGE SCALE GENOMIC DNA]</scope>
    <source>
        <strain evidence="5">ATCC 38327</strain>
    </source>
</reference>
<dbReference type="OMA" id="MNEKACV"/>
<dbReference type="SUPFAM" id="SSF143437">
    <property type="entry name" value="THUMP domain-like"/>
    <property type="match status" value="1"/>
</dbReference>
<dbReference type="InterPro" id="IPR004114">
    <property type="entry name" value="THUMP_dom"/>
</dbReference>
<dbReference type="Proteomes" id="UP000054350">
    <property type="component" value="Unassembled WGS sequence"/>
</dbReference>
<sequence length="297" mass="32105">MAGDNKERSKKRFFQGDGDSKSAGGPKRQRRTGNEVQLTPGMVGFFVSATKGKERMASKEVSGLITEQLESLYADALAATSAPAAASTDANVESKPAAAAASSIEDDIARELSNLAESKGDNFHSSHLQHLGMATDCLLFLQLTPAALASAVDPVRVVENMFEELVGGDGERKAPRTRFAHRIIPFQATCKADEDEIAKTVADLVKNPPNESKEDKASFALNVKIRNNPRVDRDRLIAKLAQPLVDTGHAVNLTQPEMSVVIEVIRGVAGVCVVHGGRYVRLRRFNLHEVYAKGIDE</sequence>
<dbReference type="PANTHER" id="PTHR13452">
    <property type="entry name" value="THUMP DOMAIN CONTAINING PROTEIN 1-RELATED"/>
    <property type="match status" value="1"/>
</dbReference>
<feature type="domain" description="THUMP" evidence="3">
    <location>
        <begin position="168"/>
        <end position="275"/>
    </location>
</feature>
<dbReference type="InterPro" id="IPR040183">
    <property type="entry name" value="THUMPD1-like"/>
</dbReference>
<protein>
    <recommendedName>
        <fullName evidence="3">THUMP domain-containing protein</fullName>
    </recommendedName>
</protein>
<gene>
    <name evidence="4" type="ORF">AMAG_02019</name>
</gene>
<name>A0A0L0S1A3_ALLM3</name>
<keyword evidence="1" id="KW-0694">RNA-binding</keyword>
<evidence type="ECO:0000313" key="4">
    <source>
        <dbReference type="EMBL" id="KNE56185.1"/>
    </source>
</evidence>
<dbReference type="eggNOG" id="KOG3943">
    <property type="taxonomic scope" value="Eukaryota"/>
</dbReference>
<dbReference type="PANTHER" id="PTHR13452:SF10">
    <property type="entry name" value="THUMP DOMAIN-CONTAINING PROTEIN 1"/>
    <property type="match status" value="1"/>
</dbReference>
<dbReference type="EMBL" id="GG745330">
    <property type="protein sequence ID" value="KNE56185.1"/>
    <property type="molecule type" value="Genomic_DNA"/>
</dbReference>
<dbReference type="Pfam" id="PF02926">
    <property type="entry name" value="THUMP"/>
    <property type="match status" value="1"/>
</dbReference>
<dbReference type="Gene3D" id="3.30.2300.10">
    <property type="entry name" value="THUMP superfamily"/>
    <property type="match status" value="1"/>
</dbReference>
<keyword evidence="5" id="KW-1185">Reference proteome</keyword>
<reference evidence="4 5" key="1">
    <citation type="submission" date="2009-11" db="EMBL/GenBank/DDBJ databases">
        <title>Annotation of Allomyces macrogynus ATCC 38327.</title>
        <authorList>
            <consortium name="The Broad Institute Genome Sequencing Platform"/>
            <person name="Russ C."/>
            <person name="Cuomo C."/>
            <person name="Burger G."/>
            <person name="Gray M.W."/>
            <person name="Holland P.W.H."/>
            <person name="King N."/>
            <person name="Lang F.B.F."/>
            <person name="Roger A.J."/>
            <person name="Ruiz-Trillo I."/>
            <person name="Young S.K."/>
            <person name="Zeng Q."/>
            <person name="Gargeya S."/>
            <person name="Fitzgerald M."/>
            <person name="Haas B."/>
            <person name="Abouelleil A."/>
            <person name="Alvarado L."/>
            <person name="Arachchi H.M."/>
            <person name="Berlin A."/>
            <person name="Chapman S.B."/>
            <person name="Gearin G."/>
            <person name="Goldberg J."/>
            <person name="Griggs A."/>
            <person name="Gujja S."/>
            <person name="Hansen M."/>
            <person name="Heiman D."/>
            <person name="Howarth C."/>
            <person name="Larimer J."/>
            <person name="Lui A."/>
            <person name="MacDonald P.J.P."/>
            <person name="McCowen C."/>
            <person name="Montmayeur A."/>
            <person name="Murphy C."/>
            <person name="Neiman D."/>
            <person name="Pearson M."/>
            <person name="Priest M."/>
            <person name="Roberts A."/>
            <person name="Saif S."/>
            <person name="Shea T."/>
            <person name="Sisk P."/>
            <person name="Stolte C."/>
            <person name="Sykes S."/>
            <person name="Wortman J."/>
            <person name="Nusbaum C."/>
            <person name="Birren B."/>
        </authorList>
    </citation>
    <scope>NUCLEOTIDE SEQUENCE [LARGE SCALE GENOMIC DNA]</scope>
    <source>
        <strain evidence="4 5">ATCC 38327</strain>
    </source>
</reference>